<reference evidence="7" key="1">
    <citation type="submission" date="2021-09" db="EMBL/GenBank/DDBJ databases">
        <authorList>
            <consortium name="AG Swart"/>
            <person name="Singh M."/>
            <person name="Singh A."/>
            <person name="Seah K."/>
            <person name="Emmerich C."/>
        </authorList>
    </citation>
    <scope>NUCLEOTIDE SEQUENCE</scope>
    <source>
        <strain evidence="7">ATCC30299</strain>
    </source>
</reference>
<evidence type="ECO:0000313" key="7">
    <source>
        <dbReference type="EMBL" id="CAG9323066.1"/>
    </source>
</evidence>
<dbReference type="Proteomes" id="UP001162131">
    <property type="component" value="Unassembled WGS sequence"/>
</dbReference>
<evidence type="ECO:0000256" key="4">
    <source>
        <dbReference type="ARBA" id="ARBA00035656"/>
    </source>
</evidence>
<gene>
    <name evidence="7" type="ORF">BSTOLATCC_MIC32971</name>
</gene>
<dbReference type="InterPro" id="IPR029358">
    <property type="entry name" value="CFAP96"/>
</dbReference>
<evidence type="ECO:0000313" key="8">
    <source>
        <dbReference type="Proteomes" id="UP001162131"/>
    </source>
</evidence>
<dbReference type="GO" id="GO:0005881">
    <property type="term" value="C:cytoplasmic microtubule"/>
    <property type="evidence" value="ECO:0007669"/>
    <property type="project" value="TreeGrafter"/>
</dbReference>
<evidence type="ECO:0000256" key="3">
    <source>
        <dbReference type="ARBA" id="ARBA00023212"/>
    </source>
</evidence>
<dbReference type="PANTHER" id="PTHR31144:SF1">
    <property type="entry name" value="UPF0602 PROTEIN C4ORF47"/>
    <property type="match status" value="1"/>
</dbReference>
<comment type="similarity">
    <text evidence="4">Belongs to the CFAP96 family.</text>
</comment>
<evidence type="ECO:0000256" key="1">
    <source>
        <dbReference type="ARBA" id="ARBA00004300"/>
    </source>
</evidence>
<dbReference type="GO" id="GO:0005813">
    <property type="term" value="C:centrosome"/>
    <property type="evidence" value="ECO:0007669"/>
    <property type="project" value="UniProtKB-SubCell"/>
</dbReference>
<dbReference type="AlphaFoldDB" id="A0AAU9JAS7"/>
<keyword evidence="8" id="KW-1185">Reference proteome</keyword>
<evidence type="ECO:0000256" key="6">
    <source>
        <dbReference type="SAM" id="MobiDB-lite"/>
    </source>
</evidence>
<comment type="subcellular location">
    <subcellularLocation>
        <location evidence="1">Cytoplasm</location>
        <location evidence="1">Cytoskeleton</location>
        <location evidence="1">Microtubule organizing center</location>
        <location evidence="1">Centrosome</location>
    </subcellularLocation>
</comment>
<evidence type="ECO:0000256" key="2">
    <source>
        <dbReference type="ARBA" id="ARBA00022490"/>
    </source>
</evidence>
<name>A0AAU9JAS7_9CILI</name>
<feature type="region of interest" description="Disordered" evidence="6">
    <location>
        <begin position="227"/>
        <end position="246"/>
    </location>
</feature>
<keyword evidence="3" id="KW-0206">Cytoskeleton</keyword>
<organism evidence="7 8">
    <name type="scientific">Blepharisma stoltei</name>
    <dbReference type="NCBI Taxonomy" id="1481888"/>
    <lineage>
        <taxon>Eukaryota</taxon>
        <taxon>Sar</taxon>
        <taxon>Alveolata</taxon>
        <taxon>Ciliophora</taxon>
        <taxon>Postciliodesmatophora</taxon>
        <taxon>Heterotrichea</taxon>
        <taxon>Heterotrichida</taxon>
        <taxon>Blepharismidae</taxon>
        <taxon>Blepharisma</taxon>
    </lineage>
</organism>
<dbReference type="EMBL" id="CAJZBQ010000033">
    <property type="protein sequence ID" value="CAG9323066.1"/>
    <property type="molecule type" value="Genomic_DNA"/>
</dbReference>
<keyword evidence="2" id="KW-0963">Cytoplasm</keyword>
<dbReference type="PANTHER" id="PTHR31144">
    <property type="entry name" value="UPF0602 PROTEIN C4ORF47"/>
    <property type="match status" value="1"/>
</dbReference>
<dbReference type="Pfam" id="PF15239">
    <property type="entry name" value="CFAP96-like"/>
    <property type="match status" value="2"/>
</dbReference>
<feature type="region of interest" description="Disordered" evidence="6">
    <location>
        <begin position="46"/>
        <end position="78"/>
    </location>
</feature>
<evidence type="ECO:0000256" key="5">
    <source>
        <dbReference type="ARBA" id="ARBA00035693"/>
    </source>
</evidence>
<protein>
    <recommendedName>
        <fullName evidence="5">Cilia-and flagella-associated protein 96</fullName>
    </recommendedName>
</protein>
<proteinExistence type="inferred from homology"/>
<sequence>MTKVISPKEREKEMEETRKKFFEESKFDPNYQRLGLFSFVGTTAISDDTYSRSKPPRRNDDGSVKTAPRNFLTSQGKRGKTSDCYFSTFEYIEDKYDPKKLNKDNKAKSDQIKKLHETPWKPDGPIRAVYSTYPSMPTMNFRQIKRKLPDGSVYTEPRNFLTNPPKKGEAACTPGVLLGGYPEHQADPYNRKDQLAREQAKRDKAKMQEQPFKSMVYGEKPFFDDKATYGGENPKGRVKRPSTYGGIQHDRAFIPPNPMREGSTLAPFPEHMPEPYDPAIKKDNKEIVPWKTTYKERTKPCVSVSSMVVNLRTEYPSLRHR</sequence>
<accession>A0AAU9JAS7</accession>
<comment type="caution">
    <text evidence="7">The sequence shown here is derived from an EMBL/GenBank/DDBJ whole genome shotgun (WGS) entry which is preliminary data.</text>
</comment>